<dbReference type="PANTHER" id="PTHR33988">
    <property type="entry name" value="ENDORIBONUCLEASE MAZF-RELATED"/>
    <property type="match status" value="1"/>
</dbReference>
<proteinExistence type="inferred from homology"/>
<dbReference type="InterPro" id="IPR011067">
    <property type="entry name" value="Plasmid_toxin/cell-grow_inhib"/>
</dbReference>
<evidence type="ECO:0000256" key="4">
    <source>
        <dbReference type="ARBA" id="ARBA00031226"/>
    </source>
</evidence>
<evidence type="ECO:0000256" key="3">
    <source>
        <dbReference type="ARBA" id="ARBA00022649"/>
    </source>
</evidence>
<gene>
    <name evidence="6" type="ORF">ACFSX4_00525</name>
</gene>
<dbReference type="Proteomes" id="UP001597519">
    <property type="component" value="Unassembled WGS sequence"/>
</dbReference>
<evidence type="ECO:0000256" key="1">
    <source>
        <dbReference type="ARBA" id="ARBA00007521"/>
    </source>
</evidence>
<reference evidence="7" key="1">
    <citation type="journal article" date="2019" name="Int. J. Syst. Evol. Microbiol.">
        <title>The Global Catalogue of Microorganisms (GCM) 10K type strain sequencing project: providing services to taxonomists for standard genome sequencing and annotation.</title>
        <authorList>
            <consortium name="The Broad Institute Genomics Platform"/>
            <consortium name="The Broad Institute Genome Sequencing Center for Infectious Disease"/>
            <person name="Wu L."/>
            <person name="Ma J."/>
        </authorList>
    </citation>
    <scope>NUCLEOTIDE SEQUENCE [LARGE SCALE GENOMIC DNA]</scope>
    <source>
        <strain evidence="7">KCTC 33575</strain>
    </source>
</reference>
<evidence type="ECO:0000256" key="2">
    <source>
        <dbReference type="ARBA" id="ARBA00019638"/>
    </source>
</evidence>
<dbReference type="RefSeq" id="WP_377770468.1">
    <property type="nucleotide sequence ID" value="NZ_JBHUOQ010000001.1"/>
</dbReference>
<dbReference type="Pfam" id="PF02452">
    <property type="entry name" value="PemK_toxin"/>
    <property type="match status" value="1"/>
</dbReference>
<keyword evidence="7" id="KW-1185">Reference proteome</keyword>
<name>A0ABW5WUC7_9STAP</name>
<evidence type="ECO:0000256" key="5">
    <source>
        <dbReference type="ARBA" id="ARBA00032054"/>
    </source>
</evidence>
<sequence length="111" mass="12641">MVKQFDVITVDLDPTRGREKKKYRPCVVVSNDLINNGSSFSWIMPITNRSRRQPSDLPVKTKNNNITGIIDTVQIRALDLKVQNTKVIDEIHDDLKSNILETIIAHSEIVN</sequence>
<organism evidence="6 7">
    <name type="scientific">Corticicoccus populi</name>
    <dbReference type="NCBI Taxonomy" id="1812821"/>
    <lineage>
        <taxon>Bacteria</taxon>
        <taxon>Bacillati</taxon>
        <taxon>Bacillota</taxon>
        <taxon>Bacilli</taxon>
        <taxon>Bacillales</taxon>
        <taxon>Staphylococcaceae</taxon>
        <taxon>Corticicoccus</taxon>
    </lineage>
</organism>
<dbReference type="SUPFAM" id="SSF50118">
    <property type="entry name" value="Cell growth inhibitor/plasmid maintenance toxic component"/>
    <property type="match status" value="1"/>
</dbReference>
<dbReference type="Gene3D" id="2.30.30.110">
    <property type="match status" value="1"/>
</dbReference>
<comment type="similarity">
    <text evidence="1">Belongs to the PemK/MazF family.</text>
</comment>
<comment type="caution">
    <text evidence="6">The sequence shown here is derived from an EMBL/GenBank/DDBJ whole genome shotgun (WGS) entry which is preliminary data.</text>
</comment>
<accession>A0ABW5WUC7</accession>
<dbReference type="InterPro" id="IPR003477">
    <property type="entry name" value="PemK-like"/>
</dbReference>
<dbReference type="EMBL" id="JBHUOQ010000001">
    <property type="protein sequence ID" value="MFD2828929.1"/>
    <property type="molecule type" value="Genomic_DNA"/>
</dbReference>
<protein>
    <recommendedName>
        <fullName evidence="2">Endoribonuclease MazF</fullName>
    </recommendedName>
    <alternativeName>
        <fullName evidence="4">Toxin MazF</fullName>
    </alternativeName>
    <alternativeName>
        <fullName evidence="5">mRNA interferase MazF</fullName>
    </alternativeName>
</protein>
<keyword evidence="3" id="KW-1277">Toxin-antitoxin system</keyword>
<evidence type="ECO:0000313" key="6">
    <source>
        <dbReference type="EMBL" id="MFD2828929.1"/>
    </source>
</evidence>
<evidence type="ECO:0000313" key="7">
    <source>
        <dbReference type="Proteomes" id="UP001597519"/>
    </source>
</evidence>